<dbReference type="NCBIfam" id="NF009488">
    <property type="entry name" value="PRK12850.1"/>
    <property type="match status" value="1"/>
</dbReference>
<comment type="similarity">
    <text evidence="1 7 8">Belongs to the chaperonin (HSP60) family.</text>
</comment>
<dbReference type="FunFam" id="3.50.7.10:FF:000001">
    <property type="entry name" value="60 kDa chaperonin"/>
    <property type="match status" value="1"/>
</dbReference>
<dbReference type="FunFam" id="1.10.560.10:FF:000001">
    <property type="entry name" value="60 kDa chaperonin"/>
    <property type="match status" value="1"/>
</dbReference>
<dbReference type="GO" id="GO:0005737">
    <property type="term" value="C:cytoplasm"/>
    <property type="evidence" value="ECO:0007669"/>
    <property type="project" value="UniProtKB-SubCell"/>
</dbReference>
<feature type="binding site" evidence="7">
    <location>
        <begin position="87"/>
        <end position="91"/>
    </location>
    <ligand>
        <name>ATP</name>
        <dbReference type="ChEBI" id="CHEBI:30616"/>
    </ligand>
</feature>
<comment type="subcellular location">
    <subcellularLocation>
        <location evidence="7">Cytoplasm</location>
    </subcellularLocation>
</comment>
<feature type="binding site" evidence="7">
    <location>
        <begin position="30"/>
        <end position="33"/>
    </location>
    <ligand>
        <name>ATP</name>
        <dbReference type="ChEBI" id="CHEBI:30616"/>
    </ligand>
</feature>
<dbReference type="CDD" id="cd03344">
    <property type="entry name" value="GroEL"/>
    <property type="match status" value="1"/>
</dbReference>
<comment type="subunit">
    <text evidence="7 9">Forms a cylinder of 14 subunits composed of two heptameric rings stacked back-to-back. Interacts with the co-chaperonin GroES.</text>
</comment>
<dbReference type="EC" id="5.6.1.7" evidence="7"/>
<dbReference type="GO" id="GO:0140662">
    <property type="term" value="F:ATP-dependent protein folding chaperone"/>
    <property type="evidence" value="ECO:0007669"/>
    <property type="project" value="InterPro"/>
</dbReference>
<evidence type="ECO:0000313" key="10">
    <source>
        <dbReference type="EMBL" id="KFZ29303.1"/>
    </source>
</evidence>
<evidence type="ECO:0000256" key="3">
    <source>
        <dbReference type="ARBA" id="ARBA00022741"/>
    </source>
</evidence>
<dbReference type="NCBIfam" id="NF000592">
    <property type="entry name" value="PRK00013.1"/>
    <property type="match status" value="1"/>
</dbReference>
<organism evidence="10 11">
    <name type="scientific">Pseudidiomarina atlantica</name>
    <dbReference type="NCBI Taxonomy" id="1517416"/>
    <lineage>
        <taxon>Bacteria</taxon>
        <taxon>Pseudomonadati</taxon>
        <taxon>Pseudomonadota</taxon>
        <taxon>Gammaproteobacteria</taxon>
        <taxon>Alteromonadales</taxon>
        <taxon>Idiomarinaceae</taxon>
        <taxon>Pseudidiomarina</taxon>
    </lineage>
</organism>
<dbReference type="InterPro" id="IPR027413">
    <property type="entry name" value="GROEL-like_equatorial_sf"/>
</dbReference>
<feature type="binding site" evidence="7">
    <location>
        <position position="495"/>
    </location>
    <ligand>
        <name>ATP</name>
        <dbReference type="ChEBI" id="CHEBI:30616"/>
    </ligand>
</feature>
<evidence type="ECO:0000256" key="7">
    <source>
        <dbReference type="HAMAP-Rule" id="MF_00600"/>
    </source>
</evidence>
<accession>A0A094L3T1</accession>
<feature type="binding site" evidence="7">
    <location>
        <position position="415"/>
    </location>
    <ligand>
        <name>ATP</name>
        <dbReference type="ChEBI" id="CHEBI:30616"/>
    </ligand>
</feature>
<proteinExistence type="inferred from homology"/>
<name>A0A094L3T1_9GAMM</name>
<evidence type="ECO:0000256" key="2">
    <source>
        <dbReference type="ARBA" id="ARBA00022490"/>
    </source>
</evidence>
<dbReference type="GO" id="GO:0042026">
    <property type="term" value="P:protein refolding"/>
    <property type="evidence" value="ECO:0007669"/>
    <property type="project" value="UniProtKB-UniRule"/>
</dbReference>
<dbReference type="NCBIfam" id="NF009489">
    <property type="entry name" value="PRK12851.1"/>
    <property type="match status" value="1"/>
</dbReference>
<dbReference type="InterPro" id="IPR001844">
    <property type="entry name" value="Cpn60/GroEL"/>
</dbReference>
<evidence type="ECO:0000313" key="11">
    <source>
        <dbReference type="Proteomes" id="UP000053718"/>
    </source>
</evidence>
<dbReference type="Gene3D" id="1.10.560.10">
    <property type="entry name" value="GroEL-like equatorial domain"/>
    <property type="match status" value="1"/>
</dbReference>
<sequence>MAAKEVKFGNTARQRMLKGVNVLADAVKVTLGPKGRNVVLEKSFGAPVITKDGVSVAKEIELEDKFENMGAQMVKEVASKANDEAGDGTTTATVLAQSIVNEGLKAVAAGMNPMDLKRGIDKAVIAAVEELKKLSQPCDNNKAIAQVGTISANSDSTIGEIIAKAMEKVGNEGVITVEEGQALHDELDVVEGMQFDRGYLSPYFINNQENGTVELDSPYILLVDKKISNIRELLPVLEGVAKSGKPLLIIAEDVEGEALATLVVNNMRGIVKVAAVKAPGFGDRRKAMLQDIAVLTGGTVISEEIGMELEKAQLEDLGTAKRVVINKDNTTVVDGSGDQAAIEGRVAQIRQQIEETSSDYDKEKLQERLAKLAGGVAVIKVGAATEVEMKEKKARVEDALHATRAAVEEGVVPGGGVALVRAASKLADLRGDNEEQNVGIKLALRAMEAPLRQIATNAGAEGSVVANNVKNGEGNYGYNAGNDTYGDMLEMGILDPTKVTRSALQFAASVAALMITTEAMVAELPKDEPAAPDMGGMGGMGGMM</sequence>
<dbReference type="Pfam" id="PF00118">
    <property type="entry name" value="Cpn60_TCP1"/>
    <property type="match status" value="1"/>
</dbReference>
<evidence type="ECO:0000256" key="8">
    <source>
        <dbReference type="RuleBase" id="RU000418"/>
    </source>
</evidence>
<dbReference type="HAMAP" id="MF_00600">
    <property type="entry name" value="CH60"/>
    <property type="match status" value="1"/>
</dbReference>
<keyword evidence="5 7" id="KW-0143">Chaperone</keyword>
<dbReference type="GO" id="GO:0051082">
    <property type="term" value="F:unfolded protein binding"/>
    <property type="evidence" value="ECO:0007669"/>
    <property type="project" value="UniProtKB-UniRule"/>
</dbReference>
<dbReference type="AlphaFoldDB" id="A0A094L3T1"/>
<keyword evidence="2 7" id="KW-0963">Cytoplasm</keyword>
<dbReference type="InterPro" id="IPR027410">
    <property type="entry name" value="TCP-1-like_intermed_sf"/>
</dbReference>
<dbReference type="EMBL" id="JPIN01000004">
    <property type="protein sequence ID" value="KFZ29303.1"/>
    <property type="molecule type" value="Genomic_DNA"/>
</dbReference>
<keyword evidence="4 7" id="KW-0067">ATP-binding</keyword>
<keyword evidence="6 7" id="KW-0413">Isomerase</keyword>
<dbReference type="SUPFAM" id="SSF48592">
    <property type="entry name" value="GroEL equatorial domain-like"/>
    <property type="match status" value="1"/>
</dbReference>
<dbReference type="InterPro" id="IPR002423">
    <property type="entry name" value="Cpn60/GroEL/TCP-1"/>
</dbReference>
<dbReference type="Gene3D" id="3.30.260.10">
    <property type="entry name" value="TCP-1-like chaperonin intermediate domain"/>
    <property type="match status" value="1"/>
</dbReference>
<gene>
    <name evidence="7" type="primary">groEL</name>
    <name evidence="7" type="synonym">groL</name>
    <name evidence="10" type="ORF">IDAT_04590</name>
</gene>
<feature type="binding site" evidence="7">
    <location>
        <position position="51"/>
    </location>
    <ligand>
        <name>ATP</name>
        <dbReference type="ChEBI" id="CHEBI:30616"/>
    </ligand>
</feature>
<dbReference type="OrthoDB" id="9766614at2"/>
<dbReference type="NCBIfam" id="NF009487">
    <property type="entry name" value="PRK12849.1"/>
    <property type="match status" value="1"/>
</dbReference>
<dbReference type="PROSITE" id="PS00296">
    <property type="entry name" value="CHAPERONINS_CPN60"/>
    <property type="match status" value="1"/>
</dbReference>
<dbReference type="SUPFAM" id="SSF54849">
    <property type="entry name" value="GroEL-intermediate domain like"/>
    <property type="match status" value="1"/>
</dbReference>
<dbReference type="PANTHER" id="PTHR45633">
    <property type="entry name" value="60 KDA HEAT SHOCK PROTEIN, MITOCHONDRIAL"/>
    <property type="match status" value="1"/>
</dbReference>
<evidence type="ECO:0000256" key="1">
    <source>
        <dbReference type="ARBA" id="ARBA00006607"/>
    </source>
</evidence>
<keyword evidence="11" id="KW-1185">Reference proteome</keyword>
<comment type="caution">
    <text evidence="10">The sequence shown here is derived from an EMBL/GenBank/DDBJ whole genome shotgun (WGS) entry which is preliminary data.</text>
</comment>
<comment type="function">
    <text evidence="7 9">Together with its co-chaperonin GroES, plays an essential role in assisting protein folding. The GroEL-GroES system forms a nano-cage that allows encapsulation of the non-native substrate proteins and provides a physical environment optimized to promote and accelerate protein folding.</text>
</comment>
<keyword evidence="3 7" id="KW-0547">Nucleotide-binding</keyword>
<dbReference type="InterPro" id="IPR018370">
    <property type="entry name" value="Chaperonin_Cpn60_CS"/>
</dbReference>
<dbReference type="NCBIfam" id="TIGR02348">
    <property type="entry name" value="GroEL"/>
    <property type="match status" value="1"/>
</dbReference>
<dbReference type="STRING" id="1517416.IDAT_04590"/>
<dbReference type="Proteomes" id="UP000053718">
    <property type="component" value="Unassembled WGS sequence"/>
</dbReference>
<evidence type="ECO:0000256" key="9">
    <source>
        <dbReference type="RuleBase" id="RU000419"/>
    </source>
</evidence>
<evidence type="ECO:0000256" key="6">
    <source>
        <dbReference type="ARBA" id="ARBA00023235"/>
    </source>
</evidence>
<dbReference type="eggNOG" id="COG0459">
    <property type="taxonomic scope" value="Bacteria"/>
</dbReference>
<reference evidence="10 11" key="1">
    <citation type="submission" date="2014-06" db="EMBL/GenBank/DDBJ databases">
        <title>Draft genome sequence of Idiomarina sp. MCCC 1A10513.</title>
        <authorList>
            <person name="Du J."/>
            <person name="Lai Q."/>
            <person name="Shao Z."/>
        </authorList>
    </citation>
    <scope>NUCLEOTIDE SEQUENCE [LARGE SCALE GENOMIC DNA]</scope>
    <source>
        <strain evidence="10 11">MCCC 1A10513</strain>
    </source>
</reference>
<dbReference type="InterPro" id="IPR027409">
    <property type="entry name" value="GroEL-like_apical_dom_sf"/>
</dbReference>
<protein>
    <recommendedName>
        <fullName evidence="7">Chaperonin GroEL</fullName>
        <ecNumber evidence="7">5.6.1.7</ecNumber>
    </recommendedName>
    <alternativeName>
        <fullName evidence="7">60 kDa chaperonin</fullName>
    </alternativeName>
    <alternativeName>
        <fullName evidence="7">Chaperonin-60</fullName>
        <shortName evidence="7">Cpn60</shortName>
    </alternativeName>
</protein>
<dbReference type="PRINTS" id="PR00298">
    <property type="entry name" value="CHAPERONIN60"/>
</dbReference>
<dbReference type="RefSeq" id="WP_034731111.1">
    <property type="nucleotide sequence ID" value="NZ_JPIN01000004.1"/>
</dbReference>
<dbReference type="GO" id="GO:0005524">
    <property type="term" value="F:ATP binding"/>
    <property type="evidence" value="ECO:0007669"/>
    <property type="project" value="UniProtKB-UniRule"/>
</dbReference>
<dbReference type="Gene3D" id="3.50.7.10">
    <property type="entry name" value="GroEL"/>
    <property type="match status" value="1"/>
</dbReference>
<comment type="caution">
    <text evidence="7">Lacks conserved residue(s) required for the propagation of feature annotation.</text>
</comment>
<evidence type="ECO:0000256" key="4">
    <source>
        <dbReference type="ARBA" id="ARBA00022840"/>
    </source>
</evidence>
<dbReference type="GO" id="GO:0016853">
    <property type="term" value="F:isomerase activity"/>
    <property type="evidence" value="ECO:0007669"/>
    <property type="project" value="UniProtKB-KW"/>
</dbReference>
<evidence type="ECO:0000256" key="5">
    <source>
        <dbReference type="ARBA" id="ARBA00023186"/>
    </source>
</evidence>
<dbReference type="SUPFAM" id="SSF52029">
    <property type="entry name" value="GroEL apical domain-like"/>
    <property type="match status" value="1"/>
</dbReference>